<protein>
    <submittedName>
        <fullName evidence="2">Glycosyltransferase</fullName>
        <ecNumber evidence="2">2.4.-.-</ecNumber>
    </submittedName>
</protein>
<dbReference type="PANTHER" id="PTHR22916:SF3">
    <property type="entry name" value="UDP-GLCNAC:BETAGAL BETA-1,3-N-ACETYLGLUCOSAMINYLTRANSFERASE-LIKE PROTEIN 1"/>
    <property type="match status" value="1"/>
</dbReference>
<dbReference type="EMBL" id="CP108264">
    <property type="protein sequence ID" value="WTU76696.1"/>
    <property type="molecule type" value="Genomic_DNA"/>
</dbReference>
<dbReference type="InterPro" id="IPR001173">
    <property type="entry name" value="Glyco_trans_2-like"/>
</dbReference>
<sequence>MSHGNADVTIVVPFRDVQKFFSEFLASVAAQTAFSRARIILVDNGSTDSSVSIAHDFVSRYPNAELVSQPQGRAGDARNMGMDMATTPYIVFWDADDIVPPRSLEVLRDTILKTRATVVVGRDKRVPKPVKSPWHKYFGKTVKTVGSIVDVPDLIHSASCWNKIFDLDLLRSRGIRFGSAMAFEDAYVSLPAMLASERIALVDAPVYEYRSRGDGTSVMDTIWNLPQNYVDHLVMLEYLGAMRPGLSSHQQETLERFLIRSMQGFLLRAPLVFNDSDCRQLFERCRVLFWGITSEQIARSTNDTRHRLPYLALHFGDFDLFYRPTSVLGPLFGREGDLYIDYPGTSWALPLTKVTSVSAVIEGVADGEGGSAVIHGRFKVNGMPDELLGKLQVKVWFERSGMTIPAVNHGQVHNAAGQSGATFSVTPDLRQFAAGSFPIRLVLCTEGRDVSRPCTVSPGLSQQSRFGGFPGGASVVADGAGSQLVIESNQL</sequence>
<evidence type="ECO:0000313" key="2">
    <source>
        <dbReference type="EMBL" id="WTU76696.1"/>
    </source>
</evidence>
<keyword evidence="2" id="KW-0328">Glycosyltransferase</keyword>
<dbReference type="AlphaFoldDB" id="A0AAU2JY49"/>
<dbReference type="GO" id="GO:0016758">
    <property type="term" value="F:hexosyltransferase activity"/>
    <property type="evidence" value="ECO:0007669"/>
    <property type="project" value="UniProtKB-ARBA"/>
</dbReference>
<dbReference type="SUPFAM" id="SSF53448">
    <property type="entry name" value="Nucleotide-diphospho-sugar transferases"/>
    <property type="match status" value="1"/>
</dbReference>
<name>A0AAU2JY49_9ACTN</name>
<reference evidence="2" key="1">
    <citation type="submission" date="2022-10" db="EMBL/GenBank/DDBJ databases">
        <title>The complete genomes of actinobacterial strains from the NBC collection.</title>
        <authorList>
            <person name="Joergensen T.S."/>
            <person name="Alvarez Arevalo M."/>
            <person name="Sterndorff E.B."/>
            <person name="Faurdal D."/>
            <person name="Vuksanovic O."/>
            <person name="Mourched A.-S."/>
            <person name="Charusanti P."/>
            <person name="Shaw S."/>
            <person name="Blin K."/>
            <person name="Weber T."/>
        </authorList>
    </citation>
    <scope>NUCLEOTIDE SEQUENCE</scope>
    <source>
        <strain evidence="2">NBC_00049</strain>
    </source>
</reference>
<dbReference type="Gene3D" id="3.90.550.10">
    <property type="entry name" value="Spore Coat Polysaccharide Biosynthesis Protein SpsA, Chain A"/>
    <property type="match status" value="1"/>
</dbReference>
<dbReference type="PANTHER" id="PTHR22916">
    <property type="entry name" value="GLYCOSYLTRANSFERASE"/>
    <property type="match status" value="1"/>
</dbReference>
<proteinExistence type="predicted"/>
<dbReference type="EC" id="2.4.-.-" evidence="2"/>
<dbReference type="CDD" id="cd00761">
    <property type="entry name" value="Glyco_tranf_GTA_type"/>
    <property type="match status" value="1"/>
</dbReference>
<gene>
    <name evidence="2" type="ORF">OG327_27070</name>
</gene>
<accession>A0AAU2JY49</accession>
<keyword evidence="2" id="KW-0808">Transferase</keyword>
<dbReference type="InterPro" id="IPR029044">
    <property type="entry name" value="Nucleotide-diphossugar_trans"/>
</dbReference>
<feature type="domain" description="Glycosyltransferase 2-like" evidence="1">
    <location>
        <begin position="9"/>
        <end position="136"/>
    </location>
</feature>
<evidence type="ECO:0000259" key="1">
    <source>
        <dbReference type="Pfam" id="PF00535"/>
    </source>
</evidence>
<dbReference type="Pfam" id="PF00535">
    <property type="entry name" value="Glycos_transf_2"/>
    <property type="match status" value="1"/>
</dbReference>
<organism evidence="2">
    <name type="scientific">Streptomyces sp. NBC_00049</name>
    <dbReference type="NCBI Taxonomy" id="2903617"/>
    <lineage>
        <taxon>Bacteria</taxon>
        <taxon>Bacillati</taxon>
        <taxon>Actinomycetota</taxon>
        <taxon>Actinomycetes</taxon>
        <taxon>Kitasatosporales</taxon>
        <taxon>Streptomycetaceae</taxon>
        <taxon>Streptomyces</taxon>
    </lineage>
</organism>